<dbReference type="Proteomes" id="UP000030764">
    <property type="component" value="Unassembled WGS sequence"/>
</dbReference>
<dbReference type="EMBL" id="KL363195">
    <property type="protein sequence ID" value="KFD56160.1"/>
    <property type="molecule type" value="Genomic_DNA"/>
</dbReference>
<dbReference type="AlphaFoldDB" id="A0A085NB41"/>
<evidence type="ECO:0000313" key="3">
    <source>
        <dbReference type="Proteomes" id="UP000030764"/>
    </source>
</evidence>
<dbReference type="EMBL" id="KL367522">
    <property type="protein sequence ID" value="KFD66687.1"/>
    <property type="molecule type" value="Genomic_DNA"/>
</dbReference>
<dbReference type="OrthoDB" id="10328449at2759"/>
<keyword evidence="3" id="KW-1185">Reference proteome</keyword>
<gene>
    <name evidence="1" type="ORF">M513_02938</name>
    <name evidence="2" type="ORF">M514_02938</name>
</gene>
<sequence>MDEETLKELYQRQWAALKQESETASNSYTVNYMTEKLKMTSSKSIRFSSPTSALRQEKRWTYDESLLTLLFRMACETGVSIPPLCTYARLFRKSEFSESTADDESAGVLRMLLYFQVEIGRLNQAIPSSDEAARLNMKSQEELQSITRIYTALSSKYEAAFKLCLGGKQLTKSDYYSLPSLCVLLFLTQVRLFYIKRSFNSSEQSSSSYNESLGMWKVTCTLLPAPLLDVEEQTPRLIRFLRSELHWLESAILAFRNKMNNEWRVTVEKLLKVVPSFHSILNSFQARFDNGLRSSKEHLALGYVASLVINMTLIARRGVAVVCLQNNKPEIQAVKVAKVCHYWTRRLFVQCWELGASVADVEYCRSVAFGAYADLNAIDRSYVEAEAPNVDEIEKGDKKATVEPSRRYTEFESIVAHKAQLATCFPLKALKAGEDFDALLAEIVNVIEQDSHLKKKWSSHGLFVQAKKTLVNFFNITFSVDKLLTNVVPTLLTIIDSCSCDEVRQAIFALIAGHFVRFGKLYYSDYDKTNSIISAVLAIAQHDNLFFVIIMYRLYNYCPLFLPLFKDASNAVEEKAREPTLLVSFFTSLLSSSLPAACGDENESIISRDFRLLILWYFFRNLISMKLLKNQLWTKFTLCVIRSCGDVLKVRIGNQFDQFVTKFVQDFSIEDEALGGSLLLALQKCER</sequence>
<evidence type="ECO:0000313" key="2">
    <source>
        <dbReference type="EMBL" id="KFD66687.1"/>
    </source>
</evidence>
<reference evidence="2 3" key="1">
    <citation type="journal article" date="2014" name="Nat. Genet.">
        <title>Genome and transcriptome of the porcine whipworm Trichuris suis.</title>
        <authorList>
            <person name="Jex A.R."/>
            <person name="Nejsum P."/>
            <person name="Schwarz E.M."/>
            <person name="Hu L."/>
            <person name="Young N.D."/>
            <person name="Hall R.S."/>
            <person name="Korhonen P.K."/>
            <person name="Liao S."/>
            <person name="Thamsborg S."/>
            <person name="Xia J."/>
            <person name="Xu P."/>
            <person name="Wang S."/>
            <person name="Scheerlinck J.P."/>
            <person name="Hofmann A."/>
            <person name="Sternberg P.W."/>
            <person name="Wang J."/>
            <person name="Gasser R.B."/>
        </authorList>
    </citation>
    <scope>NUCLEOTIDE SEQUENCE [LARGE SCALE GENOMIC DNA]</scope>
    <source>
        <strain evidence="2">DCEP-RM93F</strain>
        <strain evidence="1">DCEP-RM93M</strain>
    </source>
</reference>
<dbReference type="Proteomes" id="UP000030758">
    <property type="component" value="Unassembled WGS sequence"/>
</dbReference>
<organism evidence="2">
    <name type="scientific">Trichuris suis</name>
    <name type="common">pig whipworm</name>
    <dbReference type="NCBI Taxonomy" id="68888"/>
    <lineage>
        <taxon>Eukaryota</taxon>
        <taxon>Metazoa</taxon>
        <taxon>Ecdysozoa</taxon>
        <taxon>Nematoda</taxon>
        <taxon>Enoplea</taxon>
        <taxon>Dorylaimia</taxon>
        <taxon>Trichinellida</taxon>
        <taxon>Trichuridae</taxon>
        <taxon>Trichuris</taxon>
    </lineage>
</organism>
<name>A0A085NB41_9BILA</name>
<accession>A0A085NB41</accession>
<evidence type="ECO:0000313" key="1">
    <source>
        <dbReference type="EMBL" id="KFD56160.1"/>
    </source>
</evidence>
<protein>
    <submittedName>
        <fullName evidence="2">Uncharacterized protein</fullName>
    </submittedName>
</protein>
<proteinExistence type="predicted"/>